<evidence type="ECO:0000256" key="12">
    <source>
        <dbReference type="SAM" id="Phobius"/>
    </source>
</evidence>
<keyword evidence="7" id="KW-0931">ER-Golgi transport</keyword>
<dbReference type="GeneID" id="100649238"/>
<keyword evidence="10 12" id="KW-0472">Membrane</keyword>
<evidence type="ECO:0000313" key="14">
    <source>
        <dbReference type="RefSeq" id="XP_048269658.1"/>
    </source>
</evidence>
<evidence type="ECO:0000256" key="4">
    <source>
        <dbReference type="ARBA" id="ARBA00022448"/>
    </source>
</evidence>
<dbReference type="GO" id="GO:0006890">
    <property type="term" value="P:retrograde vesicle-mediated transport, Golgi to endoplasmic reticulum"/>
    <property type="evidence" value="ECO:0007669"/>
    <property type="project" value="TreeGrafter"/>
</dbReference>
<dbReference type="Proteomes" id="UP000835206">
    <property type="component" value="Chromosome 17"/>
</dbReference>
<proteinExistence type="inferred from homology"/>
<dbReference type="GO" id="GO:0005484">
    <property type="term" value="F:SNAP receptor activity"/>
    <property type="evidence" value="ECO:0007669"/>
    <property type="project" value="TreeGrafter"/>
</dbReference>
<gene>
    <name evidence="14" type="primary">LOC100649238</name>
</gene>
<dbReference type="AlphaFoldDB" id="A0A9C6WB18"/>
<keyword evidence="4" id="KW-0813">Transport</keyword>
<feature type="transmembrane region" description="Helical" evidence="12">
    <location>
        <begin position="255"/>
        <end position="274"/>
    </location>
</feature>
<dbReference type="CDD" id="cd15860">
    <property type="entry name" value="SNARE_USE1"/>
    <property type="match status" value="1"/>
</dbReference>
<protein>
    <recommendedName>
        <fullName evidence="3">Vesicle transport protein USE1</fullName>
    </recommendedName>
    <alternativeName>
        <fullName evidence="11">USE1-like protein</fullName>
    </alternativeName>
</protein>
<evidence type="ECO:0000256" key="6">
    <source>
        <dbReference type="ARBA" id="ARBA00022824"/>
    </source>
</evidence>
<keyword evidence="6" id="KW-0256">Endoplasmic reticulum</keyword>
<dbReference type="InterPro" id="IPR019150">
    <property type="entry name" value="Vesicle_transport_protein_Use1"/>
</dbReference>
<dbReference type="PANTHER" id="PTHR13050">
    <property type="entry name" value="USE1-LIKE PROTEIN"/>
    <property type="match status" value="1"/>
</dbReference>
<evidence type="ECO:0000313" key="13">
    <source>
        <dbReference type="Proteomes" id="UP000835206"/>
    </source>
</evidence>
<evidence type="ECO:0000256" key="1">
    <source>
        <dbReference type="ARBA" id="ARBA00004163"/>
    </source>
</evidence>
<keyword evidence="5 12" id="KW-0812">Transmembrane</keyword>
<evidence type="ECO:0000256" key="3">
    <source>
        <dbReference type="ARBA" id="ARBA00015843"/>
    </source>
</evidence>
<comment type="similarity">
    <text evidence="2">Belongs to the USE1 family.</text>
</comment>
<sequence length="281" mass="32611">MKSVSCEMNQMSREEIDIRRLLTRCEFMAKDDPHKDWKLEKYILALDDMIKQLQTLPRKPSKDTMMGYIKRIDFLKGLVNTTKLTNPVDRVAAVQMLPKSSTTFNDSIGPNITTQIHQKTSAKYNRELRAELFHSDKGMSISLFVKKIIYKYNNHLFFLGTLEDGIRQRLTSTNMHDDDLGAILKYNRNIQEKIAENMLSMTSSIKEHALAANAIIKKDIGLLEKSDKLTDVNTSKLKTESLKLQEQTQSYWRCWMWVMIAFVLVVFFNMVLFIKVAKKSI</sequence>
<evidence type="ECO:0000256" key="8">
    <source>
        <dbReference type="ARBA" id="ARBA00022927"/>
    </source>
</evidence>
<evidence type="ECO:0000256" key="10">
    <source>
        <dbReference type="ARBA" id="ARBA00023136"/>
    </source>
</evidence>
<evidence type="ECO:0000256" key="11">
    <source>
        <dbReference type="ARBA" id="ARBA00032711"/>
    </source>
</evidence>
<dbReference type="GO" id="GO:0005789">
    <property type="term" value="C:endoplasmic reticulum membrane"/>
    <property type="evidence" value="ECO:0007669"/>
    <property type="project" value="UniProtKB-SubCell"/>
</dbReference>
<keyword evidence="9 12" id="KW-1133">Transmembrane helix</keyword>
<dbReference type="CTD" id="55850"/>
<organism evidence="13 14">
    <name type="scientific">Bombus terrestris</name>
    <name type="common">Buff-tailed bumblebee</name>
    <name type="synonym">Apis terrestris</name>
    <dbReference type="NCBI Taxonomy" id="30195"/>
    <lineage>
        <taxon>Eukaryota</taxon>
        <taxon>Metazoa</taxon>
        <taxon>Ecdysozoa</taxon>
        <taxon>Arthropoda</taxon>
        <taxon>Hexapoda</taxon>
        <taxon>Insecta</taxon>
        <taxon>Pterygota</taxon>
        <taxon>Neoptera</taxon>
        <taxon>Endopterygota</taxon>
        <taxon>Hymenoptera</taxon>
        <taxon>Apocrita</taxon>
        <taxon>Aculeata</taxon>
        <taxon>Apoidea</taxon>
        <taxon>Anthophila</taxon>
        <taxon>Apidae</taxon>
        <taxon>Bombus</taxon>
        <taxon>Bombus</taxon>
    </lineage>
</organism>
<dbReference type="GO" id="GO:0031201">
    <property type="term" value="C:SNARE complex"/>
    <property type="evidence" value="ECO:0007669"/>
    <property type="project" value="TreeGrafter"/>
</dbReference>
<accession>A0A9C6WB18</accession>
<keyword evidence="8" id="KW-0653">Protein transport</keyword>
<evidence type="ECO:0000256" key="9">
    <source>
        <dbReference type="ARBA" id="ARBA00022989"/>
    </source>
</evidence>
<reference evidence="14" key="1">
    <citation type="submission" date="2025-08" db="UniProtKB">
        <authorList>
            <consortium name="RefSeq"/>
        </authorList>
    </citation>
    <scope>IDENTIFICATION</scope>
</reference>
<dbReference type="Pfam" id="PF09753">
    <property type="entry name" value="Use1"/>
    <property type="match status" value="1"/>
</dbReference>
<name>A0A9C6WB18_BOMTE</name>
<evidence type="ECO:0000256" key="5">
    <source>
        <dbReference type="ARBA" id="ARBA00022692"/>
    </source>
</evidence>
<comment type="subcellular location">
    <subcellularLocation>
        <location evidence="1">Endoplasmic reticulum membrane</location>
        <topology evidence="1">Single-pass type IV membrane protein</topology>
    </subcellularLocation>
</comment>
<evidence type="ECO:0000256" key="7">
    <source>
        <dbReference type="ARBA" id="ARBA00022892"/>
    </source>
</evidence>
<evidence type="ECO:0000256" key="2">
    <source>
        <dbReference type="ARBA" id="ARBA00007891"/>
    </source>
</evidence>
<dbReference type="GO" id="GO:0015031">
    <property type="term" value="P:protein transport"/>
    <property type="evidence" value="ECO:0007669"/>
    <property type="project" value="UniProtKB-KW"/>
</dbReference>
<dbReference type="PANTHER" id="PTHR13050:SF7">
    <property type="entry name" value="VESICLE TRANSPORT PROTEIN USE1"/>
    <property type="match status" value="1"/>
</dbReference>
<dbReference type="RefSeq" id="XP_048269658.1">
    <property type="nucleotide sequence ID" value="XM_048413701.1"/>
</dbReference>
<keyword evidence="13" id="KW-1185">Reference proteome</keyword>
<dbReference type="OrthoDB" id="4506189at2759"/>